<proteinExistence type="predicted"/>
<organism evidence="1 2">
    <name type="scientific">Chiloscyllium punctatum</name>
    <name type="common">Brownbanded bambooshark</name>
    <name type="synonym">Hemiscyllium punctatum</name>
    <dbReference type="NCBI Taxonomy" id="137246"/>
    <lineage>
        <taxon>Eukaryota</taxon>
        <taxon>Metazoa</taxon>
        <taxon>Chordata</taxon>
        <taxon>Craniata</taxon>
        <taxon>Vertebrata</taxon>
        <taxon>Chondrichthyes</taxon>
        <taxon>Elasmobranchii</taxon>
        <taxon>Galeomorphii</taxon>
        <taxon>Galeoidea</taxon>
        <taxon>Orectolobiformes</taxon>
        <taxon>Hemiscylliidae</taxon>
        <taxon>Chiloscyllium</taxon>
    </lineage>
</organism>
<name>A0A401T3K0_CHIPU</name>
<reference evidence="1 2" key="1">
    <citation type="journal article" date="2018" name="Nat. Ecol. Evol.">
        <title>Shark genomes provide insights into elasmobranch evolution and the origin of vertebrates.</title>
        <authorList>
            <person name="Hara Y"/>
            <person name="Yamaguchi K"/>
            <person name="Onimaru K"/>
            <person name="Kadota M"/>
            <person name="Koyanagi M"/>
            <person name="Keeley SD"/>
            <person name="Tatsumi K"/>
            <person name="Tanaka K"/>
            <person name="Motone F"/>
            <person name="Kageyama Y"/>
            <person name="Nozu R"/>
            <person name="Adachi N"/>
            <person name="Nishimura O"/>
            <person name="Nakagawa R"/>
            <person name="Tanegashima C"/>
            <person name="Kiyatake I"/>
            <person name="Matsumoto R"/>
            <person name="Murakumo K"/>
            <person name="Nishida K"/>
            <person name="Terakita A"/>
            <person name="Kuratani S"/>
            <person name="Sato K"/>
            <person name="Hyodo S Kuraku.S."/>
        </authorList>
    </citation>
    <scope>NUCLEOTIDE SEQUENCE [LARGE SCALE GENOMIC DNA]</scope>
</reference>
<evidence type="ECO:0000313" key="2">
    <source>
        <dbReference type="Proteomes" id="UP000287033"/>
    </source>
</evidence>
<keyword evidence="2" id="KW-1185">Reference proteome</keyword>
<protein>
    <submittedName>
        <fullName evidence="1">Uncharacterized protein</fullName>
    </submittedName>
</protein>
<gene>
    <name evidence="1" type="ORF">chiPu_0015709</name>
</gene>
<dbReference type="AlphaFoldDB" id="A0A401T3K0"/>
<dbReference type="Proteomes" id="UP000287033">
    <property type="component" value="Unassembled WGS sequence"/>
</dbReference>
<dbReference type="EMBL" id="BEZZ01000960">
    <property type="protein sequence ID" value="GCC37208.1"/>
    <property type="molecule type" value="Genomic_DNA"/>
</dbReference>
<evidence type="ECO:0000313" key="1">
    <source>
        <dbReference type="EMBL" id="GCC37208.1"/>
    </source>
</evidence>
<accession>A0A401T3K0</accession>
<comment type="caution">
    <text evidence="1">The sequence shown here is derived from an EMBL/GenBank/DDBJ whole genome shotgun (WGS) entry which is preliminary data.</text>
</comment>
<sequence length="93" mass="10254">MKKVLQAAPIRLSPFPLENPMMDVEMEDSSGRVLNPARDGGCWTLIGLRRVPRGSARSALDPSSLGDGKTNRVEERVRACLFTLSECRLCHSV</sequence>